<evidence type="ECO:0000313" key="14">
    <source>
        <dbReference type="EMBL" id="BCJ91125.1"/>
    </source>
</evidence>
<dbReference type="InterPro" id="IPR013497">
    <property type="entry name" value="Topo_IA_cen"/>
</dbReference>
<evidence type="ECO:0000256" key="7">
    <source>
        <dbReference type="ARBA" id="ARBA00023029"/>
    </source>
</evidence>
<feature type="region of interest" description="Interaction with DNA" evidence="10">
    <location>
        <begin position="165"/>
        <end position="170"/>
    </location>
</feature>
<sequence length="899" mass="98059">MDVVIVESPAKAKTINKYLGPGYEVLASYGHVRDLPPKDGSVDPDSDFHMLWEVDAKSQKRLSDIAKALKGADRLILATDPDREGEAISWHVLEFLREKKALKDQKVQRVVFNAITKQSVLDAMKNPREIDGALVDAYLARRALDYLVGFTLSPVLWRKLPGARSAGRVQSVALRLVCDRELEIESFVSQEYWSLVALLATKKGEVFEARLVGADGKKINRLDIGKGEEAEAFKRALDFAKFTVASVESKPGKRHPWPPFTTSTLQQEASRKLGMSASNTMRTAQRLYEGVDIGGETVGLITYMRTDGVQIAPEAISQVRSFIGRSYDKRYLPGAPRMYKTKQKNAQEAHEAIRPTDVSRRPADVRKYLDRDQFALYELIWKRTIASQMESAEVERTTADIVAQAGGRGLELRATGTVTTFDGFLTLYQEDTDDPSDEDGSRLPQLAAHDDLDRREIKATQHFTEPPPRYTEASLVKKMEELGIGRPSTYAATLSVLQDRGYVTLDKKRFTPSDNGRLLTAFLESFFRRYVEYDFTAGLEEKLDLISDHELNWKDVLRDFWKDFEAAISGTKELRTTEVLDALNEILGPHVFPARADGGDPRQCQVCGTGRLSLKTGKFGAFIGCSNYPECRYTRQLSVPANSDATAGVGGDGVRVLGPDPDSGLDVSVRDGRFGPYVQLGEAVEKGDKPKRASIPKGWSVPELDLEKALSLLSLPREVGLDPESGKPILAGIGRYGPYVQLDGTYASLTGVDEVFEVGLNRAVTLIAEKKAGGGKSRFGAPAKNLGDHPEGGSVTMRAGRFGPYVSHGKINATIPRSMDSETITLDEAVALITAKAASGGGGKGRGKAPSKSKKAASAKKPAAEKPAAAKKPAAKKPAAKKPAAKKSVAKKPAKSAAS</sequence>
<organism evidence="14 15">
    <name type="scientific">Terrihabitans soli</name>
    <dbReference type="NCBI Taxonomy" id="708113"/>
    <lineage>
        <taxon>Bacteria</taxon>
        <taxon>Pseudomonadati</taxon>
        <taxon>Pseudomonadota</taxon>
        <taxon>Alphaproteobacteria</taxon>
        <taxon>Hyphomicrobiales</taxon>
        <taxon>Terrihabitans</taxon>
    </lineage>
</organism>
<dbReference type="GO" id="GO:0006265">
    <property type="term" value="P:DNA topological change"/>
    <property type="evidence" value="ECO:0007669"/>
    <property type="project" value="UniProtKB-UniRule"/>
</dbReference>
<dbReference type="NCBIfam" id="TIGR01051">
    <property type="entry name" value="topA_bact"/>
    <property type="match status" value="1"/>
</dbReference>
<dbReference type="InterPro" id="IPR023406">
    <property type="entry name" value="Topo_IA_AS"/>
</dbReference>
<evidence type="ECO:0000256" key="3">
    <source>
        <dbReference type="ARBA" id="ARBA00022723"/>
    </source>
</evidence>
<keyword evidence="6" id="KW-0460">Magnesium</keyword>
<comment type="catalytic activity">
    <reaction evidence="1 10">
        <text>ATP-independent breakage of single-stranded DNA, followed by passage and rejoining.</text>
        <dbReference type="EC" id="5.6.2.1"/>
    </reaction>
</comment>
<dbReference type="Gene3D" id="1.10.460.10">
    <property type="entry name" value="Topoisomerase I, domain 2"/>
    <property type="match status" value="1"/>
</dbReference>
<feature type="domain" description="Toprim" evidence="12">
    <location>
        <begin position="1"/>
        <end position="117"/>
    </location>
</feature>
<comment type="function">
    <text evidence="10">Releases the supercoiling and torsional tension of DNA, which is introduced during the DNA replication and transcription, by transiently cleaving and rejoining one strand of the DNA duplex. Introduces a single-strand break via transesterification at a target site in duplex DNA. The scissile phosphodiester is attacked by the catalytic tyrosine of the enzyme, resulting in the formation of a DNA-(5'-phosphotyrosyl)-enzyme intermediate and the expulsion of a 3'-OH DNA strand. The free DNA strand then undergoes passage around the unbroken strand, thus removing DNA supercoils. Finally, in the religation step, the DNA 3'-OH attacks the covalent intermediate to expel the active-site tyrosine and restore the DNA phosphodiester backbone.</text>
</comment>
<feature type="site" description="Interaction with DNA" evidence="10">
    <location>
        <position position="145"/>
    </location>
</feature>
<dbReference type="RefSeq" id="WP_222874795.1">
    <property type="nucleotide sequence ID" value="NZ_AP023361.1"/>
</dbReference>
<dbReference type="InterPro" id="IPR025589">
    <property type="entry name" value="Toprim_C_rpt"/>
</dbReference>
<dbReference type="InterPro" id="IPR000380">
    <property type="entry name" value="Topo_IA"/>
</dbReference>
<evidence type="ECO:0000259" key="12">
    <source>
        <dbReference type="PROSITE" id="PS50880"/>
    </source>
</evidence>
<evidence type="ECO:0000313" key="15">
    <source>
        <dbReference type="Proteomes" id="UP000515317"/>
    </source>
</evidence>
<feature type="site" description="Interaction with DNA" evidence="10">
    <location>
        <position position="500"/>
    </location>
</feature>
<feature type="site" description="Interaction with DNA" evidence="10">
    <location>
        <position position="31"/>
    </location>
</feature>
<dbReference type="EMBL" id="AP023361">
    <property type="protein sequence ID" value="BCJ91125.1"/>
    <property type="molecule type" value="Genomic_DNA"/>
</dbReference>
<accession>A0A6S6QU83</accession>
<comment type="similarity">
    <text evidence="2 10">Belongs to the type IA topoisomerase family.</text>
</comment>
<dbReference type="PANTHER" id="PTHR42785">
    <property type="entry name" value="DNA TOPOISOMERASE, TYPE IA, CORE"/>
    <property type="match status" value="1"/>
</dbReference>
<feature type="site" description="Interaction with DNA" evidence="10">
    <location>
        <position position="142"/>
    </location>
</feature>
<evidence type="ECO:0000256" key="11">
    <source>
        <dbReference type="SAM" id="MobiDB-lite"/>
    </source>
</evidence>
<feature type="site" description="Interaction with DNA" evidence="10">
    <location>
        <position position="157"/>
    </location>
</feature>
<evidence type="ECO:0000256" key="6">
    <source>
        <dbReference type="ARBA" id="ARBA00022842"/>
    </source>
</evidence>
<feature type="compositionally biased region" description="Basic residues" evidence="11">
    <location>
        <begin position="845"/>
        <end position="858"/>
    </location>
</feature>
<dbReference type="Gene3D" id="2.70.20.10">
    <property type="entry name" value="Topoisomerase I, domain 3"/>
    <property type="match status" value="1"/>
</dbReference>
<dbReference type="KEGG" id="tso:IZ6_18600"/>
<dbReference type="InterPro" id="IPR013825">
    <property type="entry name" value="Topo_IA_cen_sub2"/>
</dbReference>
<dbReference type="InterPro" id="IPR003601">
    <property type="entry name" value="Topo_IA_2"/>
</dbReference>
<dbReference type="SUPFAM" id="SSF57783">
    <property type="entry name" value="Zinc beta-ribbon"/>
    <property type="match status" value="1"/>
</dbReference>
<feature type="domain" description="Topo IA-type catalytic" evidence="13">
    <location>
        <begin position="131"/>
        <end position="568"/>
    </location>
</feature>
<dbReference type="GO" id="GO:0003917">
    <property type="term" value="F:DNA topoisomerase type I (single strand cut, ATP-independent) activity"/>
    <property type="evidence" value="ECO:0007669"/>
    <property type="project" value="UniProtKB-UniRule"/>
</dbReference>
<dbReference type="AlphaFoldDB" id="A0A6S6QU83"/>
<keyword evidence="4" id="KW-0863">Zinc-finger</keyword>
<keyword evidence="7 10" id="KW-0799">Topoisomerase</keyword>
<dbReference type="InterPro" id="IPR013824">
    <property type="entry name" value="Topo_IA_cen_sub1"/>
</dbReference>
<reference evidence="14 15" key="1">
    <citation type="submission" date="2020-08" db="EMBL/GenBank/DDBJ databases">
        <title>Genome sequence of Rhizobiales bacterium strain IZ6.</title>
        <authorList>
            <person name="Nakai R."/>
            <person name="Naganuma T."/>
        </authorList>
    </citation>
    <scope>NUCLEOTIDE SEQUENCE [LARGE SCALE GENOMIC DNA]</scope>
    <source>
        <strain evidence="14 15">IZ6</strain>
    </source>
</reference>
<keyword evidence="8 10" id="KW-0238">DNA-binding</keyword>
<name>A0A6S6QU83_9HYPH</name>
<evidence type="ECO:0000259" key="13">
    <source>
        <dbReference type="PROSITE" id="PS52039"/>
    </source>
</evidence>
<feature type="region of interest" description="Disordered" evidence="11">
    <location>
        <begin position="838"/>
        <end position="899"/>
    </location>
</feature>
<keyword evidence="3" id="KW-0479">Metal-binding</keyword>
<dbReference type="Pfam" id="PF01396">
    <property type="entry name" value="Zn_ribbon_Top1"/>
    <property type="match status" value="1"/>
</dbReference>
<dbReference type="GO" id="GO:0003677">
    <property type="term" value="F:DNA binding"/>
    <property type="evidence" value="ECO:0007669"/>
    <property type="project" value="UniProtKB-KW"/>
</dbReference>
<keyword evidence="5" id="KW-0862">Zinc</keyword>
<dbReference type="SMART" id="SM00493">
    <property type="entry name" value="TOPRIM"/>
    <property type="match status" value="1"/>
</dbReference>
<dbReference type="PROSITE" id="PS00396">
    <property type="entry name" value="TOPO_IA_1"/>
    <property type="match status" value="1"/>
</dbReference>
<proteinExistence type="inferred from homology"/>
<feature type="compositionally biased region" description="Basic residues" evidence="11">
    <location>
        <begin position="873"/>
        <end position="899"/>
    </location>
</feature>
<evidence type="ECO:0000256" key="8">
    <source>
        <dbReference type="ARBA" id="ARBA00023125"/>
    </source>
</evidence>
<dbReference type="InterPro" id="IPR013826">
    <property type="entry name" value="Topo_IA_cen_sub3"/>
</dbReference>
<gene>
    <name evidence="10 14" type="primary">topA</name>
    <name evidence="14" type="ORF">IZ6_18600</name>
</gene>
<dbReference type="InterPro" id="IPR005733">
    <property type="entry name" value="TopoI_bac-type"/>
</dbReference>
<feature type="site" description="Interaction with DNA" evidence="10">
    <location>
        <position position="141"/>
    </location>
</feature>
<dbReference type="PRINTS" id="PR00417">
    <property type="entry name" value="PRTPISMRASEI"/>
</dbReference>
<evidence type="ECO:0000256" key="9">
    <source>
        <dbReference type="ARBA" id="ARBA00023235"/>
    </source>
</evidence>
<dbReference type="HAMAP" id="MF_00952">
    <property type="entry name" value="Topoisom_1_prok"/>
    <property type="match status" value="1"/>
</dbReference>
<evidence type="ECO:0000256" key="1">
    <source>
        <dbReference type="ARBA" id="ARBA00000213"/>
    </source>
</evidence>
<dbReference type="SUPFAM" id="SSF56712">
    <property type="entry name" value="Prokaryotic type I DNA topoisomerase"/>
    <property type="match status" value="1"/>
</dbReference>
<evidence type="ECO:0000256" key="5">
    <source>
        <dbReference type="ARBA" id="ARBA00022833"/>
    </source>
</evidence>
<dbReference type="GO" id="GO:0005694">
    <property type="term" value="C:chromosome"/>
    <property type="evidence" value="ECO:0007669"/>
    <property type="project" value="InterPro"/>
</dbReference>
<dbReference type="InterPro" id="IPR006171">
    <property type="entry name" value="TOPRIM_dom"/>
</dbReference>
<keyword evidence="15" id="KW-1185">Reference proteome</keyword>
<feature type="site" description="Interaction with DNA" evidence="10">
    <location>
        <position position="305"/>
    </location>
</feature>
<dbReference type="PROSITE" id="PS52039">
    <property type="entry name" value="TOPO_IA_2"/>
    <property type="match status" value="1"/>
</dbReference>
<comment type="subunit">
    <text evidence="10">Monomer.</text>
</comment>
<dbReference type="Pfam" id="PF01751">
    <property type="entry name" value="Toprim"/>
    <property type="match status" value="1"/>
</dbReference>
<dbReference type="CDD" id="cd00186">
    <property type="entry name" value="TOP1Ac"/>
    <property type="match status" value="1"/>
</dbReference>
<evidence type="ECO:0000256" key="10">
    <source>
        <dbReference type="HAMAP-Rule" id="MF_00952"/>
    </source>
</evidence>
<comment type="caution">
    <text evidence="10">Lacks conserved residue(s) required for the propagation of feature annotation.</text>
</comment>
<dbReference type="PROSITE" id="PS50880">
    <property type="entry name" value="TOPRIM"/>
    <property type="match status" value="1"/>
</dbReference>
<feature type="compositionally biased region" description="Low complexity" evidence="11">
    <location>
        <begin position="859"/>
        <end position="872"/>
    </location>
</feature>
<keyword evidence="9 10" id="KW-0413">Isomerase</keyword>
<dbReference type="PANTHER" id="PTHR42785:SF1">
    <property type="entry name" value="DNA TOPOISOMERASE"/>
    <property type="match status" value="1"/>
</dbReference>
<dbReference type="InterPro" id="IPR003602">
    <property type="entry name" value="Topo_IA_DNA-bd_dom"/>
</dbReference>
<dbReference type="GO" id="GO:0008270">
    <property type="term" value="F:zinc ion binding"/>
    <property type="evidence" value="ECO:0007669"/>
    <property type="project" value="UniProtKB-KW"/>
</dbReference>
<dbReference type="Proteomes" id="UP000515317">
    <property type="component" value="Chromosome"/>
</dbReference>
<evidence type="ECO:0000256" key="2">
    <source>
        <dbReference type="ARBA" id="ARBA00009446"/>
    </source>
</evidence>
<dbReference type="SMART" id="SM00436">
    <property type="entry name" value="TOP1Bc"/>
    <property type="match status" value="1"/>
</dbReference>
<dbReference type="InterPro" id="IPR023405">
    <property type="entry name" value="Topo_IA_core_domain"/>
</dbReference>
<protein>
    <recommendedName>
        <fullName evidence="10">DNA topoisomerase 1</fullName>
        <ecNumber evidence="10">5.6.2.1</ecNumber>
    </recommendedName>
    <alternativeName>
        <fullName evidence="10">DNA topoisomerase I</fullName>
    </alternativeName>
</protein>
<evidence type="ECO:0000256" key="4">
    <source>
        <dbReference type="ARBA" id="ARBA00022771"/>
    </source>
</evidence>
<dbReference type="Gene3D" id="1.10.290.10">
    <property type="entry name" value="Topoisomerase I, domain 4"/>
    <property type="match status" value="1"/>
</dbReference>
<dbReference type="Gene3D" id="3.30.65.10">
    <property type="entry name" value="Bacterial Topoisomerase I, domain 1"/>
    <property type="match status" value="1"/>
</dbReference>
<dbReference type="Pfam" id="PF01131">
    <property type="entry name" value="Topoisom_bac"/>
    <property type="match status" value="1"/>
</dbReference>
<dbReference type="SMART" id="SM00437">
    <property type="entry name" value="TOP1Ac"/>
    <property type="match status" value="1"/>
</dbReference>
<dbReference type="InterPro" id="IPR013498">
    <property type="entry name" value="Topo_IA_Znf"/>
</dbReference>
<dbReference type="Pfam" id="PF13368">
    <property type="entry name" value="Toprim_C_rpt"/>
    <property type="match status" value="3"/>
</dbReference>
<dbReference type="InterPro" id="IPR028612">
    <property type="entry name" value="Topoisom_1_IA"/>
</dbReference>
<dbReference type="Gene3D" id="3.40.50.140">
    <property type="match status" value="1"/>
</dbReference>
<dbReference type="InterPro" id="IPR034149">
    <property type="entry name" value="TOPRIM_TopoI"/>
</dbReference>
<dbReference type="EC" id="5.6.2.1" evidence="10"/>
<dbReference type="CDD" id="cd03363">
    <property type="entry name" value="TOPRIM_TopoIA_TopoI"/>
    <property type="match status" value="1"/>
</dbReference>
<feature type="active site" description="O-(5'-phospho-DNA)-tyrosine intermediate" evidence="10">
    <location>
        <position position="303"/>
    </location>
</feature>